<name>T2J052_CROWT</name>
<reference evidence="1 2" key="2">
    <citation type="submission" date="2013-09" db="EMBL/GenBank/DDBJ databases">
        <title>Whole genome comparison of six Crocosphaera watsonii strains with differing phenotypes.</title>
        <authorList>
            <person name="Bench S.R."/>
            <person name="Heller P."/>
            <person name="Frank I."/>
            <person name="Arciniega M."/>
            <person name="Shilova I.N."/>
            <person name="Zehr J.P."/>
        </authorList>
    </citation>
    <scope>NUCLEOTIDE SEQUENCE [LARGE SCALE GENOMIC DNA]</scope>
    <source>
        <strain evidence="1 2">WH 0005</strain>
    </source>
</reference>
<gene>
    <name evidence="1" type="ORF">CWATWH0005_5056</name>
</gene>
<reference evidence="1 2" key="1">
    <citation type="submission" date="2013-01" db="EMBL/GenBank/DDBJ databases">
        <authorList>
            <person name="Bench S."/>
        </authorList>
    </citation>
    <scope>NUCLEOTIDE SEQUENCE [LARGE SCALE GENOMIC DNA]</scope>
    <source>
        <strain evidence="1 2">WH 0005</strain>
    </source>
</reference>
<dbReference type="EMBL" id="CAQL01001045">
    <property type="protein sequence ID" value="CCQ58544.1"/>
    <property type="molecule type" value="Genomic_DNA"/>
</dbReference>
<protein>
    <submittedName>
        <fullName evidence="1">Uncharacterized protein</fullName>
    </submittedName>
</protein>
<comment type="caution">
    <text evidence="1">The sequence shown here is derived from an EMBL/GenBank/DDBJ whole genome shotgun (WGS) entry which is preliminary data.</text>
</comment>
<evidence type="ECO:0000313" key="2">
    <source>
        <dbReference type="Proteomes" id="UP000017981"/>
    </source>
</evidence>
<dbReference type="AlphaFoldDB" id="T2J052"/>
<dbReference type="Proteomes" id="UP000017981">
    <property type="component" value="Unassembled WGS sequence"/>
</dbReference>
<organism evidence="1 2">
    <name type="scientific">Crocosphaera watsonii WH 0005</name>
    <dbReference type="NCBI Taxonomy" id="423472"/>
    <lineage>
        <taxon>Bacteria</taxon>
        <taxon>Bacillati</taxon>
        <taxon>Cyanobacteriota</taxon>
        <taxon>Cyanophyceae</taxon>
        <taxon>Oscillatoriophycideae</taxon>
        <taxon>Chroococcales</taxon>
        <taxon>Aphanothecaceae</taxon>
        <taxon>Crocosphaera</taxon>
    </lineage>
</organism>
<accession>T2J052</accession>
<sequence>MVVPLRIKSRAEMIDAAMAERAECVMLREQAYMREGSMLLPKTYSILSKLTHISRE</sequence>
<evidence type="ECO:0000313" key="1">
    <source>
        <dbReference type="EMBL" id="CCQ58544.1"/>
    </source>
</evidence>
<proteinExistence type="predicted"/>